<dbReference type="RefSeq" id="WP_148581628.1">
    <property type="nucleotide sequence ID" value="NZ_SDKK01000042.1"/>
</dbReference>
<organism evidence="2 3">
    <name type="scientific">Zoogloea oleivorans</name>
    <dbReference type="NCBI Taxonomy" id="1552750"/>
    <lineage>
        <taxon>Bacteria</taxon>
        <taxon>Pseudomonadati</taxon>
        <taxon>Pseudomonadota</taxon>
        <taxon>Betaproteobacteria</taxon>
        <taxon>Rhodocyclales</taxon>
        <taxon>Zoogloeaceae</taxon>
        <taxon>Zoogloea</taxon>
    </lineage>
</organism>
<evidence type="ECO:0000313" key="3">
    <source>
        <dbReference type="Proteomes" id="UP000389128"/>
    </source>
</evidence>
<protein>
    <submittedName>
        <fullName evidence="2">Transposase</fullName>
    </submittedName>
</protein>
<dbReference type="OrthoDB" id="5365969at2"/>
<reference evidence="2 3" key="1">
    <citation type="submission" date="2019-01" db="EMBL/GenBank/DDBJ databases">
        <title>Zoogloea oleivorans genome sequencing and assembly.</title>
        <authorList>
            <person name="Tancsics A."/>
            <person name="Farkas M."/>
            <person name="Kriszt B."/>
            <person name="Maroti G."/>
            <person name="Horvath B."/>
        </authorList>
    </citation>
    <scope>NUCLEOTIDE SEQUENCE [LARGE SCALE GENOMIC DNA]</scope>
    <source>
        <strain evidence="2 3">Buc</strain>
    </source>
</reference>
<accession>A0A6C2CBM1</accession>
<dbReference type="Pfam" id="PF13276">
    <property type="entry name" value="HTH_21"/>
    <property type="match status" value="1"/>
</dbReference>
<keyword evidence="3" id="KW-1185">Reference proteome</keyword>
<dbReference type="AlphaFoldDB" id="A0A6C2CBM1"/>
<feature type="domain" description="HTH-like" evidence="1">
    <location>
        <begin position="64"/>
        <end position="101"/>
    </location>
</feature>
<dbReference type="EMBL" id="SDKK01000042">
    <property type="protein sequence ID" value="TYC51384.1"/>
    <property type="molecule type" value="Genomic_DNA"/>
</dbReference>
<proteinExistence type="predicted"/>
<evidence type="ECO:0000259" key="1">
    <source>
        <dbReference type="Pfam" id="PF13276"/>
    </source>
</evidence>
<sequence>MQHPGKGYGLVRHNERCGFVELFELVMANQADFPRTQCRVFQVSPSFYAWYERQPIRRAIGNAALIEWTRTIHADSYGTYGRARVHAELIDQGVKVSSKRVPDASGRTARCEPATTGLCHHHTAG</sequence>
<dbReference type="Proteomes" id="UP000389128">
    <property type="component" value="Unassembled WGS sequence"/>
</dbReference>
<name>A0A6C2CBM1_9RHOO</name>
<gene>
    <name evidence="2" type="ORF">ETQ85_24475</name>
</gene>
<comment type="caution">
    <text evidence="2">The sequence shown here is derived from an EMBL/GenBank/DDBJ whole genome shotgun (WGS) entry which is preliminary data.</text>
</comment>
<dbReference type="InterPro" id="IPR025948">
    <property type="entry name" value="HTH-like_dom"/>
</dbReference>
<evidence type="ECO:0000313" key="2">
    <source>
        <dbReference type="EMBL" id="TYC51384.1"/>
    </source>
</evidence>